<evidence type="ECO:0000313" key="1">
    <source>
        <dbReference type="EMBL" id="RAH96060.1"/>
    </source>
</evidence>
<dbReference type="Pfam" id="PF07015">
    <property type="entry name" value="VirC1"/>
    <property type="match status" value="1"/>
</dbReference>
<dbReference type="InterPro" id="IPR009744">
    <property type="entry name" value="VirC1"/>
</dbReference>
<dbReference type="CDD" id="cd02042">
    <property type="entry name" value="ParAB_family"/>
    <property type="match status" value="1"/>
</dbReference>
<dbReference type="Proteomes" id="UP000249590">
    <property type="component" value="Unassembled WGS sequence"/>
</dbReference>
<keyword evidence="2" id="KW-1185">Reference proteome</keyword>
<dbReference type="Gene3D" id="3.40.50.300">
    <property type="entry name" value="P-loop containing nucleotide triphosphate hydrolases"/>
    <property type="match status" value="1"/>
</dbReference>
<evidence type="ECO:0000313" key="2">
    <source>
        <dbReference type="Proteomes" id="UP000249590"/>
    </source>
</evidence>
<sequence>MTVIAFANPKGGTGKTTAALLLAEQIARAGASLAVLDVDPNQNLLDWKRRRDEAQKDTPFEVLGRPTEDDVIDQLDQLADSRDYVIVDLEGTASQIVTMVLTRTDLAIIPLEPTPMETRQAARAIGLIRRTAKMVNRDIPHTLVFTRTNAAFQTSDERDVRAETEESGVRLLSASLVRRAAYTRIFRDASLLSELRGQSVSNLEGAITNAREYAQAVVRLIEATEAEAA</sequence>
<organism evidence="1 2">
    <name type="scientific">Acuticoccus sediminis</name>
    <dbReference type="NCBI Taxonomy" id="2184697"/>
    <lineage>
        <taxon>Bacteria</taxon>
        <taxon>Pseudomonadati</taxon>
        <taxon>Pseudomonadota</taxon>
        <taxon>Alphaproteobacteria</taxon>
        <taxon>Hyphomicrobiales</taxon>
        <taxon>Amorphaceae</taxon>
        <taxon>Acuticoccus</taxon>
    </lineage>
</organism>
<dbReference type="RefSeq" id="WP_111352672.1">
    <property type="nucleotide sequence ID" value="NZ_QHHQ01000017.1"/>
</dbReference>
<dbReference type="PANTHER" id="PTHR13696">
    <property type="entry name" value="P-LOOP CONTAINING NUCLEOSIDE TRIPHOSPHATE HYDROLASE"/>
    <property type="match status" value="1"/>
</dbReference>
<dbReference type="AlphaFoldDB" id="A0A8B2NJX7"/>
<protein>
    <submittedName>
        <fullName evidence="1">ParA family protein</fullName>
    </submittedName>
</protein>
<comment type="caution">
    <text evidence="1">The sequence shown here is derived from an EMBL/GenBank/DDBJ whole genome shotgun (WGS) entry which is preliminary data.</text>
</comment>
<dbReference type="PANTHER" id="PTHR13696:SF96">
    <property type="entry name" value="COBQ_COBB_MIND_PARA NUCLEOTIDE BINDING DOMAIN-CONTAINING PROTEIN"/>
    <property type="match status" value="1"/>
</dbReference>
<gene>
    <name evidence="1" type="ORF">DLJ53_33470</name>
</gene>
<dbReference type="SUPFAM" id="SSF52540">
    <property type="entry name" value="P-loop containing nucleoside triphosphate hydrolases"/>
    <property type="match status" value="1"/>
</dbReference>
<dbReference type="OrthoDB" id="113462at2"/>
<accession>A0A8B2NJX7</accession>
<dbReference type="InterPro" id="IPR027417">
    <property type="entry name" value="P-loop_NTPase"/>
</dbReference>
<dbReference type="InterPro" id="IPR050678">
    <property type="entry name" value="DNA_Partitioning_ATPase"/>
</dbReference>
<dbReference type="PIRSF" id="PIRSF009320">
    <property type="entry name" value="Nuc_binding_HP_1000"/>
    <property type="match status" value="1"/>
</dbReference>
<dbReference type="EMBL" id="QHHQ01000017">
    <property type="protein sequence ID" value="RAH96060.1"/>
    <property type="molecule type" value="Genomic_DNA"/>
</dbReference>
<reference evidence="1 2" key="1">
    <citation type="submission" date="2018-05" db="EMBL/GenBank/DDBJ databases">
        <title>Acuticoccus sediminis sp. nov., isolated from deep-sea sediment of Indian Ocean.</title>
        <authorList>
            <person name="Liu X."/>
            <person name="Lai Q."/>
            <person name="Du Y."/>
            <person name="Sun F."/>
            <person name="Zhang X."/>
            <person name="Wang S."/>
            <person name="Shao Z."/>
        </authorList>
    </citation>
    <scope>NUCLEOTIDE SEQUENCE [LARGE SCALE GENOMIC DNA]</scope>
    <source>
        <strain evidence="1 2">PTG4-2</strain>
    </source>
</reference>
<proteinExistence type="predicted"/>
<name>A0A8B2NJX7_9HYPH</name>